<organism evidence="9 10">
    <name type="scientific">Pelagibacterium luteolum</name>
    <dbReference type="NCBI Taxonomy" id="440168"/>
    <lineage>
        <taxon>Bacteria</taxon>
        <taxon>Pseudomonadati</taxon>
        <taxon>Pseudomonadota</taxon>
        <taxon>Alphaproteobacteria</taxon>
        <taxon>Hyphomicrobiales</taxon>
        <taxon>Devosiaceae</taxon>
        <taxon>Pelagibacterium</taxon>
    </lineage>
</organism>
<dbReference type="RefSeq" id="WP_244504981.1">
    <property type="nucleotide sequence ID" value="NZ_FNCS01000003.1"/>
</dbReference>
<dbReference type="EMBL" id="FNCS01000003">
    <property type="protein sequence ID" value="SDG52084.1"/>
    <property type="molecule type" value="Genomic_DNA"/>
</dbReference>
<evidence type="ECO:0000256" key="6">
    <source>
        <dbReference type="ARBA" id="ARBA00022777"/>
    </source>
</evidence>
<dbReference type="InterPro" id="IPR036890">
    <property type="entry name" value="HATPase_C_sf"/>
</dbReference>
<keyword evidence="5" id="KW-0547">Nucleotide-binding</keyword>
<dbReference type="PANTHER" id="PTHR41523:SF8">
    <property type="entry name" value="ETHYLENE RESPONSE SENSOR PROTEIN"/>
    <property type="match status" value="1"/>
</dbReference>
<dbReference type="InterPro" id="IPR011102">
    <property type="entry name" value="Sig_transdc_His_kinase_HWE"/>
</dbReference>
<dbReference type="EC" id="2.7.13.3" evidence="2"/>
<name>A0A1G7UX91_9HYPH</name>
<evidence type="ECO:0000256" key="3">
    <source>
        <dbReference type="ARBA" id="ARBA00022553"/>
    </source>
</evidence>
<dbReference type="Gene3D" id="3.30.565.10">
    <property type="entry name" value="Histidine kinase-like ATPase, C-terminal domain"/>
    <property type="match status" value="1"/>
</dbReference>
<evidence type="ECO:0000256" key="5">
    <source>
        <dbReference type="ARBA" id="ARBA00022741"/>
    </source>
</evidence>
<evidence type="ECO:0000256" key="4">
    <source>
        <dbReference type="ARBA" id="ARBA00022679"/>
    </source>
</evidence>
<dbReference type="Proteomes" id="UP000199495">
    <property type="component" value="Unassembled WGS sequence"/>
</dbReference>
<keyword evidence="10" id="KW-1185">Reference proteome</keyword>
<keyword evidence="7" id="KW-0067">ATP-binding</keyword>
<evidence type="ECO:0000313" key="9">
    <source>
        <dbReference type="EMBL" id="SDG52084.1"/>
    </source>
</evidence>
<evidence type="ECO:0000313" key="10">
    <source>
        <dbReference type="Proteomes" id="UP000199495"/>
    </source>
</evidence>
<keyword evidence="4" id="KW-0808">Transferase</keyword>
<reference evidence="9 10" key="1">
    <citation type="submission" date="2016-10" db="EMBL/GenBank/DDBJ databases">
        <authorList>
            <person name="de Groot N.N."/>
        </authorList>
    </citation>
    <scope>NUCLEOTIDE SEQUENCE [LARGE SCALE GENOMIC DNA]</scope>
    <source>
        <strain evidence="9 10">CGMCC 1.10267</strain>
    </source>
</reference>
<sequence>MTKNTASLFDHVLILAPYRRDAEYLAHLLGQYEVHCEIGSSTDDLSGLLANAPAVLMATHEALTPVVISSVAEHVRSQPDWSEIPIVVLLDRASNDGRVRTQLERAWPRSRLLFYRRPVTTVELLSGVQSALLARHRQRDVRDHIEREVELRRELNHRVKNILASVSSIFEMTRRNATSVEALADDFRGRLNALDKVHSAVFKAETDNISLEDVATITLEPYRSTMGHRIVFGGPPVMLMAETGTSLALCLHELATNASKYGALSAPGGSVSFVWSTTGGPLPELALEWQESGGPLVETPAQAGYGTRYVRAALGGILGTKPVFHFEPQGLRVTAEGPLSRISAAT</sequence>
<keyword evidence="6 9" id="KW-0418">Kinase</keyword>
<feature type="domain" description="Signal transduction histidine kinase HWE region" evidence="8">
    <location>
        <begin position="154"/>
        <end position="236"/>
    </location>
</feature>
<evidence type="ECO:0000256" key="7">
    <source>
        <dbReference type="ARBA" id="ARBA00022840"/>
    </source>
</evidence>
<evidence type="ECO:0000259" key="8">
    <source>
        <dbReference type="SMART" id="SM00911"/>
    </source>
</evidence>
<dbReference type="STRING" id="440168.SAMN04487974_103332"/>
<dbReference type="Pfam" id="PF07536">
    <property type="entry name" value="HWE_HK"/>
    <property type="match status" value="1"/>
</dbReference>
<proteinExistence type="predicted"/>
<dbReference type="GO" id="GO:0004673">
    <property type="term" value="F:protein histidine kinase activity"/>
    <property type="evidence" value="ECO:0007669"/>
    <property type="project" value="UniProtKB-EC"/>
</dbReference>
<dbReference type="GO" id="GO:0005524">
    <property type="term" value="F:ATP binding"/>
    <property type="evidence" value="ECO:0007669"/>
    <property type="project" value="UniProtKB-KW"/>
</dbReference>
<dbReference type="SMART" id="SM00911">
    <property type="entry name" value="HWE_HK"/>
    <property type="match status" value="1"/>
</dbReference>
<keyword evidence="3" id="KW-0597">Phosphoprotein</keyword>
<comment type="catalytic activity">
    <reaction evidence="1">
        <text>ATP + protein L-histidine = ADP + protein N-phospho-L-histidine.</text>
        <dbReference type="EC" id="2.7.13.3"/>
    </reaction>
</comment>
<evidence type="ECO:0000256" key="2">
    <source>
        <dbReference type="ARBA" id="ARBA00012438"/>
    </source>
</evidence>
<protein>
    <recommendedName>
        <fullName evidence="2">histidine kinase</fullName>
        <ecNumber evidence="2">2.7.13.3</ecNumber>
    </recommendedName>
</protein>
<dbReference type="AlphaFoldDB" id="A0A1G7UX91"/>
<gene>
    <name evidence="9" type="ORF">SAMN04487974_103332</name>
</gene>
<dbReference type="PANTHER" id="PTHR41523">
    <property type="entry name" value="TWO-COMPONENT SYSTEM SENSOR PROTEIN"/>
    <property type="match status" value="1"/>
</dbReference>
<evidence type="ECO:0000256" key="1">
    <source>
        <dbReference type="ARBA" id="ARBA00000085"/>
    </source>
</evidence>
<accession>A0A1G7UX91</accession>
<dbReference type="Gene3D" id="3.30.450.20">
    <property type="entry name" value="PAS domain"/>
    <property type="match status" value="1"/>
</dbReference>